<accession>A0A918EJ37</accession>
<organism evidence="4 5">
    <name type="scientific">Streptomyces roseolilacinus</name>
    <dbReference type="NCBI Taxonomy" id="66904"/>
    <lineage>
        <taxon>Bacteria</taxon>
        <taxon>Bacillati</taxon>
        <taxon>Actinomycetota</taxon>
        <taxon>Actinomycetes</taxon>
        <taxon>Kitasatosporales</taxon>
        <taxon>Streptomycetaceae</taxon>
        <taxon>Streptomyces</taxon>
    </lineage>
</organism>
<keyword evidence="5" id="KW-1185">Reference proteome</keyword>
<evidence type="ECO:0000256" key="2">
    <source>
        <dbReference type="ARBA" id="ARBA00023315"/>
    </source>
</evidence>
<comment type="caution">
    <text evidence="4">The sequence shown here is derived from an EMBL/GenBank/DDBJ whole genome shotgun (WGS) entry which is preliminary data.</text>
</comment>
<feature type="domain" description="N-acetyltransferase" evidence="3">
    <location>
        <begin position="1"/>
        <end position="150"/>
    </location>
</feature>
<evidence type="ECO:0000313" key="4">
    <source>
        <dbReference type="EMBL" id="GGQ01793.1"/>
    </source>
</evidence>
<dbReference type="InterPro" id="IPR000182">
    <property type="entry name" value="GNAT_dom"/>
</dbReference>
<dbReference type="CDD" id="cd04301">
    <property type="entry name" value="NAT_SF"/>
    <property type="match status" value="1"/>
</dbReference>
<gene>
    <name evidence="4" type="ORF">GCM10010249_20330</name>
</gene>
<dbReference type="EMBL" id="BMSV01000003">
    <property type="protein sequence ID" value="GGQ01793.1"/>
    <property type="molecule type" value="Genomic_DNA"/>
</dbReference>
<dbReference type="RefSeq" id="WP_189532032.1">
    <property type="nucleotide sequence ID" value="NZ_BMSV01000003.1"/>
</dbReference>
<dbReference type="SUPFAM" id="SSF55729">
    <property type="entry name" value="Acyl-CoA N-acyltransferases (Nat)"/>
    <property type="match status" value="1"/>
</dbReference>
<dbReference type="InterPro" id="IPR016181">
    <property type="entry name" value="Acyl_CoA_acyltransferase"/>
</dbReference>
<dbReference type="GO" id="GO:0016747">
    <property type="term" value="F:acyltransferase activity, transferring groups other than amino-acyl groups"/>
    <property type="evidence" value="ECO:0007669"/>
    <property type="project" value="InterPro"/>
</dbReference>
<evidence type="ECO:0000313" key="5">
    <source>
        <dbReference type="Proteomes" id="UP000654123"/>
    </source>
</evidence>
<keyword evidence="2" id="KW-0012">Acyltransferase</keyword>
<reference evidence="4" key="2">
    <citation type="submission" date="2020-09" db="EMBL/GenBank/DDBJ databases">
        <authorList>
            <person name="Sun Q."/>
            <person name="Ohkuma M."/>
        </authorList>
    </citation>
    <scope>NUCLEOTIDE SEQUENCE</scope>
    <source>
        <strain evidence="4">JCM 4335</strain>
    </source>
</reference>
<name>A0A918EJ37_9ACTN</name>
<dbReference type="Gene3D" id="3.40.630.30">
    <property type="match status" value="1"/>
</dbReference>
<sequence>MRIRLARPGDLPLLQDIERAAGEPFRALGMDAVADDDPPPLDVLEEYREAGRARVAERDGRPVAYLVWDLVDGAAHVEQVSVHPDAARRGVGRALIEDLAAAAAARGVPALTLTTFADVPWNAPYYTRIGFRALPEAELTDGLRAIRRAEAAHGLDRWPRLCMRRPLR</sequence>
<dbReference type="Pfam" id="PF00583">
    <property type="entry name" value="Acetyltransf_1"/>
    <property type="match status" value="1"/>
</dbReference>
<reference evidence="4" key="1">
    <citation type="journal article" date="2014" name="Int. J. Syst. Evol. Microbiol.">
        <title>Complete genome sequence of Corynebacterium casei LMG S-19264T (=DSM 44701T), isolated from a smear-ripened cheese.</title>
        <authorList>
            <consortium name="US DOE Joint Genome Institute (JGI-PGF)"/>
            <person name="Walter F."/>
            <person name="Albersmeier A."/>
            <person name="Kalinowski J."/>
            <person name="Ruckert C."/>
        </authorList>
    </citation>
    <scope>NUCLEOTIDE SEQUENCE</scope>
    <source>
        <strain evidence="4">JCM 4335</strain>
    </source>
</reference>
<dbReference type="PANTHER" id="PTHR43800:SF1">
    <property type="entry name" value="PEPTIDYL-LYSINE N-ACETYLTRANSFERASE YJAB"/>
    <property type="match status" value="1"/>
</dbReference>
<evidence type="ECO:0000256" key="1">
    <source>
        <dbReference type="ARBA" id="ARBA00022679"/>
    </source>
</evidence>
<dbReference type="PANTHER" id="PTHR43800">
    <property type="entry name" value="PEPTIDYL-LYSINE N-ACETYLTRANSFERASE YJAB"/>
    <property type="match status" value="1"/>
</dbReference>
<dbReference type="AlphaFoldDB" id="A0A918EJ37"/>
<protein>
    <submittedName>
        <fullName evidence="4">GCN5 family N-acetyltransferase</fullName>
    </submittedName>
</protein>
<proteinExistence type="predicted"/>
<keyword evidence="1" id="KW-0808">Transferase</keyword>
<dbReference type="PROSITE" id="PS51186">
    <property type="entry name" value="GNAT"/>
    <property type="match status" value="1"/>
</dbReference>
<dbReference type="Proteomes" id="UP000654123">
    <property type="component" value="Unassembled WGS sequence"/>
</dbReference>
<evidence type="ECO:0000259" key="3">
    <source>
        <dbReference type="PROSITE" id="PS51186"/>
    </source>
</evidence>